<dbReference type="OrthoDB" id="5513193at2"/>
<keyword evidence="1" id="KW-0229">DNA integration</keyword>
<dbReference type="CDD" id="cd00799">
    <property type="entry name" value="INT_Cre_C"/>
    <property type="match status" value="1"/>
</dbReference>
<sequence>MGTHVPVRGLAQKENKGMADQDNAAPPPAVPPEVLQLAAGTLSPEALALLAGPVGQAVAKAANYAGRALSENTRRAYASDWKAFSGWCQAGGVSALPAAPVVIAGHLASVAQSLGRNSLKRRLAAIAHMHRQAGHPWQPGDPAIRATLRGIFATHPKPVRPAAALTSVEVKQLLNVCGTDLAGLRDRAIFLLGFAGALRRSELVAIDREHLRFTTEGMTLHIPRSKRDQDGEGADLGIPRGMNPLSCPVRAMEQWLSRSRIEYGAVFRRVTAAGTMEDRLSPQGVWRILRRRAERAGLTVDERERLSPHGLRAGFITEAYLNGARDEQVMHHARQSDFATTQSYRRRAKITQDSPARLLDL</sequence>
<dbReference type="AlphaFoldDB" id="A0A2C7ABH5"/>
<dbReference type="Gene3D" id="1.10.150.130">
    <property type="match status" value="1"/>
</dbReference>
<dbReference type="InterPro" id="IPR052925">
    <property type="entry name" value="Phage_Integrase-like_Recomb"/>
</dbReference>
<name>A0A2C7ABH5_9PROT</name>
<proteinExistence type="predicted"/>
<dbReference type="InterPro" id="IPR011010">
    <property type="entry name" value="DNA_brk_join_enz"/>
</dbReference>
<evidence type="ECO:0000256" key="2">
    <source>
        <dbReference type="ARBA" id="ARBA00023125"/>
    </source>
</evidence>
<dbReference type="GO" id="GO:0003677">
    <property type="term" value="F:DNA binding"/>
    <property type="evidence" value="ECO:0007669"/>
    <property type="project" value="UniProtKB-UniRule"/>
</dbReference>
<feature type="domain" description="Tyr recombinase" evidence="5">
    <location>
        <begin position="160"/>
        <end position="357"/>
    </location>
</feature>
<protein>
    <submittedName>
        <fullName evidence="7">Integrase</fullName>
    </submittedName>
</protein>
<dbReference type="InterPro" id="IPR002104">
    <property type="entry name" value="Integrase_catalytic"/>
</dbReference>
<evidence type="ECO:0000256" key="1">
    <source>
        <dbReference type="ARBA" id="ARBA00022908"/>
    </source>
</evidence>
<dbReference type="InterPro" id="IPR010998">
    <property type="entry name" value="Integrase_recombinase_N"/>
</dbReference>
<dbReference type="PROSITE" id="PS51898">
    <property type="entry name" value="TYR_RECOMBINASE"/>
    <property type="match status" value="1"/>
</dbReference>
<evidence type="ECO:0000313" key="8">
    <source>
        <dbReference type="Proteomes" id="UP000223527"/>
    </source>
</evidence>
<dbReference type="InterPro" id="IPR044068">
    <property type="entry name" value="CB"/>
</dbReference>
<dbReference type="GO" id="GO:0015074">
    <property type="term" value="P:DNA integration"/>
    <property type="evidence" value="ECO:0007669"/>
    <property type="project" value="UniProtKB-KW"/>
</dbReference>
<dbReference type="Proteomes" id="UP000223527">
    <property type="component" value="Unassembled WGS sequence"/>
</dbReference>
<evidence type="ECO:0000256" key="4">
    <source>
        <dbReference type="PROSITE-ProRule" id="PRU01248"/>
    </source>
</evidence>
<dbReference type="PROSITE" id="PS51900">
    <property type="entry name" value="CB"/>
    <property type="match status" value="1"/>
</dbReference>
<dbReference type="InterPro" id="IPR013762">
    <property type="entry name" value="Integrase-like_cat_sf"/>
</dbReference>
<organism evidence="7 8">
    <name type="scientific">Teichococcus rhizosphaerae</name>
    <dbReference type="NCBI Taxonomy" id="1335062"/>
    <lineage>
        <taxon>Bacteria</taxon>
        <taxon>Pseudomonadati</taxon>
        <taxon>Pseudomonadota</taxon>
        <taxon>Alphaproteobacteria</taxon>
        <taxon>Acetobacterales</taxon>
        <taxon>Roseomonadaceae</taxon>
        <taxon>Roseomonas</taxon>
    </lineage>
</organism>
<evidence type="ECO:0000256" key="3">
    <source>
        <dbReference type="ARBA" id="ARBA00023172"/>
    </source>
</evidence>
<evidence type="ECO:0000259" key="6">
    <source>
        <dbReference type="PROSITE" id="PS51900"/>
    </source>
</evidence>
<dbReference type="InterPro" id="IPR004107">
    <property type="entry name" value="Integrase_SAM-like_N"/>
</dbReference>
<dbReference type="PANTHER" id="PTHR34605">
    <property type="entry name" value="PHAGE_INTEGRASE DOMAIN-CONTAINING PROTEIN"/>
    <property type="match status" value="1"/>
</dbReference>
<dbReference type="GO" id="GO:0006310">
    <property type="term" value="P:DNA recombination"/>
    <property type="evidence" value="ECO:0007669"/>
    <property type="project" value="UniProtKB-KW"/>
</dbReference>
<dbReference type="EMBL" id="PDNU01000010">
    <property type="protein sequence ID" value="PHK95409.1"/>
    <property type="molecule type" value="Genomic_DNA"/>
</dbReference>
<dbReference type="Gene3D" id="1.10.443.10">
    <property type="entry name" value="Intergrase catalytic core"/>
    <property type="match status" value="1"/>
</dbReference>
<dbReference type="PANTHER" id="PTHR34605:SF4">
    <property type="entry name" value="DNA ADENINE METHYLTRANSFERASE"/>
    <property type="match status" value="1"/>
</dbReference>
<keyword evidence="2 4" id="KW-0238">DNA-binding</keyword>
<evidence type="ECO:0000259" key="5">
    <source>
        <dbReference type="PROSITE" id="PS51898"/>
    </source>
</evidence>
<comment type="caution">
    <text evidence="7">The sequence shown here is derived from an EMBL/GenBank/DDBJ whole genome shotgun (WGS) entry which is preliminary data.</text>
</comment>
<reference evidence="7 8" key="1">
    <citation type="submission" date="2017-10" db="EMBL/GenBank/DDBJ databases">
        <authorList>
            <person name="Banno H."/>
            <person name="Chua N.-H."/>
        </authorList>
    </citation>
    <scope>NUCLEOTIDE SEQUENCE [LARGE SCALE GENOMIC DNA]</scope>
    <source>
        <strain evidence="7 8">YW11</strain>
    </source>
</reference>
<gene>
    <name evidence="7" type="ORF">CR162_07915</name>
</gene>
<dbReference type="SUPFAM" id="SSF56349">
    <property type="entry name" value="DNA breaking-rejoining enzymes"/>
    <property type="match status" value="1"/>
</dbReference>
<accession>A0A2C7ABH5</accession>
<dbReference type="SUPFAM" id="SSF47823">
    <property type="entry name" value="lambda integrase-like, N-terminal domain"/>
    <property type="match status" value="1"/>
</dbReference>
<dbReference type="Pfam" id="PF00589">
    <property type="entry name" value="Phage_integrase"/>
    <property type="match status" value="1"/>
</dbReference>
<feature type="domain" description="Core-binding (CB)" evidence="6">
    <location>
        <begin position="56"/>
        <end position="134"/>
    </location>
</feature>
<dbReference type="Pfam" id="PF02899">
    <property type="entry name" value="Phage_int_SAM_1"/>
    <property type="match status" value="1"/>
</dbReference>
<keyword evidence="3" id="KW-0233">DNA recombination</keyword>
<evidence type="ECO:0000313" key="7">
    <source>
        <dbReference type="EMBL" id="PHK95409.1"/>
    </source>
</evidence>
<keyword evidence="8" id="KW-1185">Reference proteome</keyword>